<keyword evidence="2" id="KW-1185">Reference proteome</keyword>
<proteinExistence type="predicted"/>
<organism evidence="1 2">
    <name type="scientific">Bosea eneae</name>
    <dbReference type="NCBI Taxonomy" id="151454"/>
    <lineage>
        <taxon>Bacteria</taxon>
        <taxon>Pseudomonadati</taxon>
        <taxon>Pseudomonadota</taxon>
        <taxon>Alphaproteobacteria</taxon>
        <taxon>Hyphomicrobiales</taxon>
        <taxon>Boseaceae</taxon>
        <taxon>Bosea</taxon>
    </lineage>
</organism>
<accession>A0ABW0J1M9</accession>
<reference evidence="2" key="1">
    <citation type="journal article" date="2019" name="Int. J. Syst. Evol. Microbiol.">
        <title>The Global Catalogue of Microorganisms (GCM) 10K type strain sequencing project: providing services to taxonomists for standard genome sequencing and annotation.</title>
        <authorList>
            <consortium name="The Broad Institute Genomics Platform"/>
            <consortium name="The Broad Institute Genome Sequencing Center for Infectious Disease"/>
            <person name="Wu L."/>
            <person name="Ma J."/>
        </authorList>
    </citation>
    <scope>NUCLEOTIDE SEQUENCE [LARGE SCALE GENOMIC DNA]</scope>
    <source>
        <strain evidence="2">NCAIM B.01391</strain>
    </source>
</reference>
<sequence>MASPRSSIDIEKLADLRERRGWSVKRIAEAMGKSPGAIAWQCLRHAIEPPQGTRTRDAFRPVVAVKRGNHIVRGFTAEEDKIIEQMSLNGATDSEIGRCLGRKPNSITGRLMTLARRQARAEA</sequence>
<protein>
    <recommendedName>
        <fullName evidence="3">Transposase IS30-like HTH domain-containing protein</fullName>
    </recommendedName>
</protein>
<name>A0ABW0J1M9_9HYPH</name>
<comment type="caution">
    <text evidence="1">The sequence shown here is derived from an EMBL/GenBank/DDBJ whole genome shotgun (WGS) entry which is preliminary data.</text>
</comment>
<evidence type="ECO:0000313" key="2">
    <source>
        <dbReference type="Proteomes" id="UP001596053"/>
    </source>
</evidence>
<evidence type="ECO:0008006" key="3">
    <source>
        <dbReference type="Google" id="ProtNLM"/>
    </source>
</evidence>
<dbReference type="Proteomes" id="UP001596053">
    <property type="component" value="Unassembled WGS sequence"/>
</dbReference>
<dbReference type="EMBL" id="JBHSLW010000076">
    <property type="protein sequence ID" value="MFC5423318.1"/>
    <property type="molecule type" value="Genomic_DNA"/>
</dbReference>
<dbReference type="RefSeq" id="WP_377801470.1">
    <property type="nucleotide sequence ID" value="NZ_JBHSLW010000076.1"/>
</dbReference>
<gene>
    <name evidence="1" type="ORF">ACFPOB_27635</name>
</gene>
<evidence type="ECO:0000313" key="1">
    <source>
        <dbReference type="EMBL" id="MFC5423318.1"/>
    </source>
</evidence>